<evidence type="ECO:0000313" key="2">
    <source>
        <dbReference type="Proteomes" id="UP001165101"/>
    </source>
</evidence>
<comment type="caution">
    <text evidence="1">The sequence shown here is derived from an EMBL/GenBank/DDBJ whole genome shotgun (WGS) entry which is preliminary data.</text>
</comment>
<sequence length="290" mass="33112">MKNFKDLSKSKDFDGIEGDMIQNYALKLGEKLNSVEMSKQSTVSRYNIFDICEVPLFIHNVGELESMLQQFKSHYENYGYIFSFNNSRIFSDVGRISENLDFSKLTDGLFEFFSLLEPLKCENEGVLSGSIVQKLILSLISFRKGVNEKSISKDLDHARNLLSDEAKDIVDDWDETYEVVDDKLSISRYESYSQFDSTLPSIILTQSPKKKSAQRSSQGKRNILSQISQKKDQLNLSLSKMQPSYREEVPFSQSTPLGSITPSQIKRTGDSQQKLSSQRKRQKRKSGGFL</sequence>
<dbReference type="EMBL" id="BSXV01003134">
    <property type="protein sequence ID" value="GME97641.1"/>
    <property type="molecule type" value="Genomic_DNA"/>
</dbReference>
<evidence type="ECO:0000313" key="1">
    <source>
        <dbReference type="EMBL" id="GME97641.1"/>
    </source>
</evidence>
<name>A0ACB5TYU6_CANBO</name>
<organism evidence="1 2">
    <name type="scientific">Candida boidinii</name>
    <name type="common">Yeast</name>
    <dbReference type="NCBI Taxonomy" id="5477"/>
    <lineage>
        <taxon>Eukaryota</taxon>
        <taxon>Fungi</taxon>
        <taxon>Dikarya</taxon>
        <taxon>Ascomycota</taxon>
        <taxon>Saccharomycotina</taxon>
        <taxon>Pichiomycetes</taxon>
        <taxon>Pichiales</taxon>
        <taxon>Pichiaceae</taxon>
        <taxon>Ogataea</taxon>
        <taxon>Ogataea/Candida clade</taxon>
    </lineage>
</organism>
<proteinExistence type="predicted"/>
<protein>
    <submittedName>
        <fullName evidence="1">Unnamed protein product</fullName>
    </submittedName>
</protein>
<gene>
    <name evidence="1" type="ORF">Cboi01_000467500</name>
</gene>
<dbReference type="Proteomes" id="UP001165101">
    <property type="component" value="Unassembled WGS sequence"/>
</dbReference>
<accession>A0ACB5TYU6</accession>
<keyword evidence="2" id="KW-1185">Reference proteome</keyword>
<reference evidence="1" key="1">
    <citation type="submission" date="2023-04" db="EMBL/GenBank/DDBJ databases">
        <title>Candida boidinii NBRC 1967.</title>
        <authorList>
            <person name="Ichikawa N."/>
            <person name="Sato H."/>
            <person name="Tonouchi N."/>
        </authorList>
    </citation>
    <scope>NUCLEOTIDE SEQUENCE</scope>
    <source>
        <strain evidence="1">NBRC 1967</strain>
    </source>
</reference>